<feature type="compositionally biased region" description="Polar residues" evidence="2">
    <location>
        <begin position="908"/>
        <end position="924"/>
    </location>
</feature>
<accession>A0A6L2LL50</accession>
<dbReference type="Pfam" id="PF08284">
    <property type="entry name" value="RVP_2"/>
    <property type="match status" value="1"/>
</dbReference>
<keyword evidence="1" id="KW-0479">Metal-binding</keyword>
<sequence>MSGTVPHIPPPLRTNTGYHTSPNRTDTIPVDITNNITTTNVVQNVVNEDLLKLLDSRGDSLEPYLIEILKNGPFVPMSPLSTFTNPLTKPQKQWSPEDRRLVNQDKRLKSIIISFLPNNVMKDIKIAALRLKFNAFKALEGEKVNGTFIRLKCLLNDLENNGVSILQDRVNEDTRRNSEILADLNAEFHDRALLANQKRFYKKSGRVGSAKKPMDKSNETCFAYGKLGHFQKDGPTTKTSTPSYPSSNKSYNKPKFHTNSTPQQNQNVDNHQKDYKGKYKGFKVEIAILTKKIDDMSKSKREKGLVAESFGWDEKSVSSKDEGVTKVKPYMAIAKDEPSVRNRGKKKDTISSKEVLFSKATESPSETIPEITSDSESECDNQEPLPPLPKLIKVESIGKSTDVLTLAYLTQNPVVSEEIKKVPDKRSAIKSPKKKAQTVSPSAPDPIPVKKADSSTKELLLTLMEEVKGLKEQIKIPSDSFPSVSQSGSSKSAKSKQNTWFRPCKHCGFRNHLLEDCYMKPKCSTCGSTDHLTKVHPEQAVVRKTLAKLKAQDSSLGDTEGYGSMNCNEVTFTRVAYVNGLKHNLISISHLCDANIKVLFTKTQGTIFNQNNKVVLISPRRRDVYVIDMSSYNEESNACFFTKASSSINWLWHKRLSHHNFKNIDKLVRQNLIAGLPSLTFSKDKTYSACEKRKCHRASFKTKRSFSISKLTSPSHEFFGPVKPKTISHNTLVIVDEYSRYTWVFCLKKKSDAVNRIMSFIKKIENLNEVKVKELRSRRQEMKETYHVTFSEDDEAISKSSTEGDEINFNENRSFPDNEFLVPRSKVSQCLSNDDIFPYVHVHDPLFTNNITIPDTVSLTDSPILQFSNSPHESPVFTIADDHPVHNEHDDTKSNEYFKPVEVQDTTLSEPISEVETSPSNISPSAKVFTNPPIPQDRCNNLQFQYREYLAPSDDDLPARDQPLPANASPTTLSPYYIADSEPIVDGSEENLDMDPEGETTPTPPSPFLPLSSPLPRISSPPLILPSPTRRDIIPKVDMPPQKRARFVAPSNGFEIRESSTAATAKQPEALLRTHISTLQRERQYHRHMAMIAEREAIYGHQAWSQRIDDGDRLTMHIQDDRARDIERARDPESPVAVNTQRAPGTIQKMGTCYGCGSQGHFKRDCPKLKNQNHENITRNGEACGRAYALRGGEPNPDSNVVTGTNGEACGRAYALRGGEPNLDSNVGTGTFLLNNRYASILFDTGSDRIFVSTTFSSLIDITPSMLDNSYDIELADELGSFDTIISMDWLSKYHAMIFCDEKIVHIPSGDEVLIIQGDKSDGRNESRLNIISCTKIQKYLLKGCHVLLARIMEKKTEDKSKEKRPEDVPVAPYQLAPSEMKELLDQLQELSDKTKFLTLGSSGFVCQEKGWIVPNVYRLYRVEQADSEEPLSASKNR</sequence>
<evidence type="ECO:0000256" key="2">
    <source>
        <dbReference type="SAM" id="MobiDB-lite"/>
    </source>
</evidence>
<evidence type="ECO:0000259" key="3">
    <source>
        <dbReference type="PROSITE" id="PS50158"/>
    </source>
</evidence>
<dbReference type="InterPro" id="IPR032567">
    <property type="entry name" value="RTL1-rel"/>
</dbReference>
<feature type="region of interest" description="Disordered" evidence="2">
    <location>
        <begin position="986"/>
        <end position="1035"/>
    </location>
</feature>
<feature type="region of interest" description="Disordered" evidence="2">
    <location>
        <begin position="953"/>
        <end position="974"/>
    </location>
</feature>
<dbReference type="InterPro" id="IPR036875">
    <property type="entry name" value="Znf_CCHC_sf"/>
</dbReference>
<dbReference type="InterPro" id="IPR025724">
    <property type="entry name" value="GAG-pre-integrase_dom"/>
</dbReference>
<dbReference type="Gene3D" id="4.10.60.10">
    <property type="entry name" value="Zinc finger, CCHC-type"/>
    <property type="match status" value="1"/>
</dbReference>
<dbReference type="SUPFAM" id="SSF57756">
    <property type="entry name" value="Retrovirus zinc finger-like domains"/>
    <property type="match status" value="1"/>
</dbReference>
<gene>
    <name evidence="4" type="ORF">Tci_032873</name>
</gene>
<feature type="region of interest" description="Disordered" evidence="2">
    <location>
        <begin position="908"/>
        <end position="934"/>
    </location>
</feature>
<name>A0A6L2LL50_TANCI</name>
<keyword evidence="1" id="KW-0862">Zinc</keyword>
<dbReference type="InterPro" id="IPR001878">
    <property type="entry name" value="Znf_CCHC"/>
</dbReference>
<proteinExistence type="predicted"/>
<feature type="compositionally biased region" description="Polar residues" evidence="2">
    <location>
        <begin position="13"/>
        <end position="24"/>
    </location>
</feature>
<dbReference type="PROSITE" id="PS50158">
    <property type="entry name" value="ZF_CCHC"/>
    <property type="match status" value="1"/>
</dbReference>
<feature type="compositionally biased region" description="Low complexity" evidence="2">
    <location>
        <begin position="236"/>
        <end position="253"/>
    </location>
</feature>
<dbReference type="Pfam" id="PF13976">
    <property type="entry name" value="gag_pre-integrs"/>
    <property type="match status" value="1"/>
</dbReference>
<feature type="region of interest" description="Disordered" evidence="2">
    <location>
        <begin position="1"/>
        <end position="26"/>
    </location>
</feature>
<feature type="domain" description="CCHC-type" evidence="3">
    <location>
        <begin position="1153"/>
        <end position="1168"/>
    </location>
</feature>
<feature type="compositionally biased region" description="Polar residues" evidence="2">
    <location>
        <begin position="360"/>
        <end position="372"/>
    </location>
</feature>
<reference evidence="4" key="1">
    <citation type="journal article" date="2019" name="Sci. Rep.">
        <title>Draft genome of Tanacetum cinerariifolium, the natural source of mosquito coil.</title>
        <authorList>
            <person name="Yamashiro T."/>
            <person name="Shiraishi A."/>
            <person name="Satake H."/>
            <person name="Nakayama K."/>
        </authorList>
    </citation>
    <scope>NUCLEOTIDE SEQUENCE</scope>
</reference>
<feature type="compositionally biased region" description="Low complexity" evidence="2">
    <location>
        <begin position="1009"/>
        <end position="1028"/>
    </location>
</feature>
<dbReference type="GO" id="GO:0008270">
    <property type="term" value="F:zinc ion binding"/>
    <property type="evidence" value="ECO:0007669"/>
    <property type="project" value="UniProtKB-KW"/>
</dbReference>
<dbReference type="PANTHER" id="PTHR15503:SF45">
    <property type="entry name" value="RNA-DIRECTED DNA POLYMERASE HOMOLOG"/>
    <property type="match status" value="1"/>
</dbReference>
<feature type="compositionally biased region" description="Polar residues" evidence="2">
    <location>
        <begin position="257"/>
        <end position="269"/>
    </location>
</feature>
<organism evidence="4">
    <name type="scientific">Tanacetum cinerariifolium</name>
    <name type="common">Dalmatian daisy</name>
    <name type="synonym">Chrysanthemum cinerariifolium</name>
    <dbReference type="NCBI Taxonomy" id="118510"/>
    <lineage>
        <taxon>Eukaryota</taxon>
        <taxon>Viridiplantae</taxon>
        <taxon>Streptophyta</taxon>
        <taxon>Embryophyta</taxon>
        <taxon>Tracheophyta</taxon>
        <taxon>Spermatophyta</taxon>
        <taxon>Magnoliopsida</taxon>
        <taxon>eudicotyledons</taxon>
        <taxon>Gunneridae</taxon>
        <taxon>Pentapetalae</taxon>
        <taxon>asterids</taxon>
        <taxon>campanulids</taxon>
        <taxon>Asterales</taxon>
        <taxon>Asteraceae</taxon>
        <taxon>Asteroideae</taxon>
        <taxon>Anthemideae</taxon>
        <taxon>Anthemidinae</taxon>
        <taxon>Tanacetum</taxon>
    </lineage>
</organism>
<dbReference type="Pfam" id="PF00098">
    <property type="entry name" value="zf-CCHC"/>
    <property type="match status" value="1"/>
</dbReference>
<dbReference type="SMART" id="SM00343">
    <property type="entry name" value="ZnF_C2HC"/>
    <property type="match status" value="4"/>
</dbReference>
<feature type="region of interest" description="Disordered" evidence="2">
    <location>
        <begin position="358"/>
        <end position="387"/>
    </location>
</feature>
<comment type="caution">
    <text evidence="4">The sequence shown here is derived from an EMBL/GenBank/DDBJ whole genome shotgun (WGS) entry which is preliminary data.</text>
</comment>
<dbReference type="PANTHER" id="PTHR15503">
    <property type="entry name" value="LDOC1 RELATED"/>
    <property type="match status" value="1"/>
</dbReference>
<feature type="region of interest" description="Disordered" evidence="2">
    <location>
        <begin position="232"/>
        <end position="275"/>
    </location>
</feature>
<feature type="compositionally biased region" description="Acidic residues" evidence="2">
    <location>
        <begin position="987"/>
        <end position="998"/>
    </location>
</feature>
<protein>
    <submittedName>
        <fullName evidence="4">Retrovirus-related Pol polyprotein from transposon TNT 1-94</fullName>
    </submittedName>
</protein>
<feature type="region of interest" description="Disordered" evidence="2">
    <location>
        <begin position="424"/>
        <end position="452"/>
    </location>
</feature>
<evidence type="ECO:0000313" key="4">
    <source>
        <dbReference type="EMBL" id="GEU60895.1"/>
    </source>
</evidence>
<keyword evidence="1" id="KW-0863">Zinc-finger</keyword>
<dbReference type="EMBL" id="BKCJ010004413">
    <property type="protein sequence ID" value="GEU60895.1"/>
    <property type="molecule type" value="Genomic_DNA"/>
</dbReference>
<evidence type="ECO:0000256" key="1">
    <source>
        <dbReference type="PROSITE-ProRule" id="PRU00047"/>
    </source>
</evidence>
<dbReference type="GO" id="GO:0003676">
    <property type="term" value="F:nucleic acid binding"/>
    <property type="evidence" value="ECO:0007669"/>
    <property type="project" value="InterPro"/>
</dbReference>